<dbReference type="GO" id="GO:0005886">
    <property type="term" value="C:plasma membrane"/>
    <property type="evidence" value="ECO:0007669"/>
    <property type="project" value="UniProtKB-SubCell"/>
</dbReference>
<evidence type="ECO:0000313" key="11">
    <source>
        <dbReference type="EMBL" id="THG37303.1"/>
    </source>
</evidence>
<organism evidence="11 12">
    <name type="scientific">Adlercreutzia caecimuris</name>
    <dbReference type="NCBI Taxonomy" id="671266"/>
    <lineage>
        <taxon>Bacteria</taxon>
        <taxon>Bacillati</taxon>
        <taxon>Actinomycetota</taxon>
        <taxon>Coriobacteriia</taxon>
        <taxon>Eggerthellales</taxon>
        <taxon>Eggerthellaceae</taxon>
        <taxon>Adlercreutzia</taxon>
    </lineage>
</organism>
<keyword evidence="5" id="KW-1003">Cell membrane</keyword>
<dbReference type="GO" id="GO:0015297">
    <property type="term" value="F:antiporter activity"/>
    <property type="evidence" value="ECO:0007669"/>
    <property type="project" value="InterPro"/>
</dbReference>
<feature type="transmembrane region" description="Helical" evidence="10">
    <location>
        <begin position="194"/>
        <end position="214"/>
    </location>
</feature>
<keyword evidence="6 10" id="KW-0812">Transmembrane</keyword>
<keyword evidence="7 10" id="KW-1133">Transmembrane helix</keyword>
<keyword evidence="9" id="KW-0046">Antibiotic resistance</keyword>
<evidence type="ECO:0000256" key="3">
    <source>
        <dbReference type="ARBA" id="ARBA00022106"/>
    </source>
</evidence>
<evidence type="ECO:0000256" key="5">
    <source>
        <dbReference type="ARBA" id="ARBA00022475"/>
    </source>
</evidence>
<keyword evidence="4" id="KW-0813">Transport</keyword>
<dbReference type="InterPro" id="IPR048279">
    <property type="entry name" value="MdtK-like"/>
</dbReference>
<evidence type="ECO:0000256" key="1">
    <source>
        <dbReference type="ARBA" id="ARBA00004651"/>
    </source>
</evidence>
<feature type="transmembrane region" description="Helical" evidence="10">
    <location>
        <begin position="384"/>
        <end position="408"/>
    </location>
</feature>
<evidence type="ECO:0000256" key="8">
    <source>
        <dbReference type="ARBA" id="ARBA00023136"/>
    </source>
</evidence>
<dbReference type="NCBIfam" id="TIGR00797">
    <property type="entry name" value="matE"/>
    <property type="match status" value="1"/>
</dbReference>
<reference evidence="11 12" key="1">
    <citation type="submission" date="2019-04" db="EMBL/GenBank/DDBJ databases">
        <title>Microbes associate with the intestines of laboratory mice.</title>
        <authorList>
            <person name="Navarre W."/>
            <person name="Wong E."/>
            <person name="Huang K.C."/>
            <person name="Tropini C."/>
            <person name="Ng K."/>
            <person name="Yu B."/>
        </authorList>
    </citation>
    <scope>NUCLEOTIDE SEQUENCE [LARGE SCALE GENOMIC DNA]</scope>
    <source>
        <strain evidence="11 12">NM80_B27</strain>
    </source>
</reference>
<dbReference type="Proteomes" id="UP000308978">
    <property type="component" value="Unassembled WGS sequence"/>
</dbReference>
<dbReference type="AlphaFoldDB" id="A0A4S4G266"/>
<dbReference type="PIRSF" id="PIRSF006603">
    <property type="entry name" value="DinF"/>
    <property type="match status" value="1"/>
</dbReference>
<feature type="transmembrane region" description="Helical" evidence="10">
    <location>
        <begin position="235"/>
        <end position="258"/>
    </location>
</feature>
<feature type="transmembrane region" description="Helical" evidence="10">
    <location>
        <begin position="270"/>
        <end position="291"/>
    </location>
</feature>
<evidence type="ECO:0000313" key="12">
    <source>
        <dbReference type="Proteomes" id="UP000308978"/>
    </source>
</evidence>
<feature type="transmembrane region" description="Helical" evidence="10">
    <location>
        <begin position="12"/>
        <end position="34"/>
    </location>
</feature>
<evidence type="ECO:0000256" key="2">
    <source>
        <dbReference type="ARBA" id="ARBA00008417"/>
    </source>
</evidence>
<dbReference type="RefSeq" id="WP_136434201.1">
    <property type="nucleotide sequence ID" value="NZ_SSTJ01000006.1"/>
</dbReference>
<dbReference type="InterPro" id="IPR002528">
    <property type="entry name" value="MATE_fam"/>
</dbReference>
<dbReference type="PANTHER" id="PTHR43823:SF3">
    <property type="entry name" value="MULTIDRUG EXPORT PROTEIN MEPA"/>
    <property type="match status" value="1"/>
</dbReference>
<comment type="similarity">
    <text evidence="2">Belongs to the multi antimicrobial extrusion (MATE) (TC 2.A.66.1) family. MepA subfamily.</text>
</comment>
<feature type="transmembrane region" description="Helical" evidence="10">
    <location>
        <begin position="133"/>
        <end position="151"/>
    </location>
</feature>
<proteinExistence type="inferred from homology"/>
<feature type="transmembrane region" description="Helical" evidence="10">
    <location>
        <begin position="92"/>
        <end position="113"/>
    </location>
</feature>
<dbReference type="EMBL" id="SSTJ01000006">
    <property type="protein sequence ID" value="THG37303.1"/>
    <property type="molecule type" value="Genomic_DNA"/>
</dbReference>
<dbReference type="PROSITE" id="PS51257">
    <property type="entry name" value="PROKAR_LIPOPROTEIN"/>
    <property type="match status" value="1"/>
</dbReference>
<dbReference type="GO" id="GO:0042910">
    <property type="term" value="F:xenobiotic transmembrane transporter activity"/>
    <property type="evidence" value="ECO:0007669"/>
    <property type="project" value="InterPro"/>
</dbReference>
<keyword evidence="8 10" id="KW-0472">Membrane</keyword>
<feature type="transmembrane region" description="Helical" evidence="10">
    <location>
        <begin position="357"/>
        <end position="377"/>
    </location>
</feature>
<accession>A0A4S4G266</accession>
<evidence type="ECO:0000256" key="7">
    <source>
        <dbReference type="ARBA" id="ARBA00022989"/>
    </source>
</evidence>
<dbReference type="InterPro" id="IPR045070">
    <property type="entry name" value="MATE_MepA-like"/>
</dbReference>
<dbReference type="CDD" id="cd13143">
    <property type="entry name" value="MATE_MepA_like"/>
    <property type="match status" value="1"/>
</dbReference>
<feature type="transmembrane region" description="Helical" evidence="10">
    <location>
        <begin position="312"/>
        <end position="345"/>
    </location>
</feature>
<name>A0A4S4G266_9ACTN</name>
<evidence type="ECO:0000256" key="10">
    <source>
        <dbReference type="SAM" id="Phobius"/>
    </source>
</evidence>
<sequence length="452" mass="48689">MSVDMSKHFSTSALIKFTLPTIAMMIFTSCYTIVDGFFVSNYAGKTALAAVNLILPPVMMLASFGMMIGTGGSALVAKTLGEGDNARARRHFSLLIIFAFVLGSVLAVGGWFFMEPTAAVLGATGHMAKDATLYGRMMMISMPFFILQYAFQSFFVTAGKPKYGFYVIVVAGVTNIVLDFLFVGLFGWGLVGAALATNIGELIGGGIPLVYFARKRSTPLYFVRPHLRWPVIGKACANGSSEMVTNIAMSMVGILYNWQLLRFIGEDGVAAYGVIMYTAMVFAAVFMGYSIGSSPLMSFQYGAQNHTEMRSLLWKSLGLIAVASVVMFLLGQTLAAPLSTIFVSYDAALLELTAKAYRLYALCFLFMGFAIYASAFFTALNNGLVSALISFLHTLVFQVAAVIVLPMLFGIDGIWLSVTIGDALTCLVAATLMIALSGRYGYRKRGEKPAAA</sequence>
<comment type="caution">
    <text evidence="11">The sequence shown here is derived from an EMBL/GenBank/DDBJ whole genome shotgun (WGS) entry which is preliminary data.</text>
</comment>
<evidence type="ECO:0000256" key="9">
    <source>
        <dbReference type="ARBA" id="ARBA00023251"/>
    </source>
</evidence>
<feature type="transmembrane region" description="Helical" evidence="10">
    <location>
        <begin position="163"/>
        <end position="188"/>
    </location>
</feature>
<gene>
    <name evidence="11" type="ORF">E5986_05950</name>
</gene>
<evidence type="ECO:0000256" key="6">
    <source>
        <dbReference type="ARBA" id="ARBA00022692"/>
    </source>
</evidence>
<comment type="subcellular location">
    <subcellularLocation>
        <location evidence="1">Cell membrane</location>
        <topology evidence="1">Multi-pass membrane protein</topology>
    </subcellularLocation>
</comment>
<dbReference type="Pfam" id="PF01554">
    <property type="entry name" value="MatE"/>
    <property type="match status" value="2"/>
</dbReference>
<feature type="transmembrane region" description="Helical" evidence="10">
    <location>
        <begin position="54"/>
        <end position="80"/>
    </location>
</feature>
<dbReference type="PANTHER" id="PTHR43823">
    <property type="entry name" value="SPORULATION PROTEIN YKVU"/>
    <property type="match status" value="1"/>
</dbReference>
<evidence type="ECO:0000256" key="4">
    <source>
        <dbReference type="ARBA" id="ARBA00022448"/>
    </source>
</evidence>
<protein>
    <recommendedName>
        <fullName evidence="3">Multidrug export protein MepA</fullName>
    </recommendedName>
</protein>
<feature type="transmembrane region" description="Helical" evidence="10">
    <location>
        <begin position="414"/>
        <end position="436"/>
    </location>
</feature>
<dbReference type="GO" id="GO:0046677">
    <property type="term" value="P:response to antibiotic"/>
    <property type="evidence" value="ECO:0007669"/>
    <property type="project" value="UniProtKB-KW"/>
</dbReference>
<dbReference type="InterPro" id="IPR051327">
    <property type="entry name" value="MATE_MepA_subfamily"/>
</dbReference>